<dbReference type="InterPro" id="IPR002372">
    <property type="entry name" value="PQQ_rpt_dom"/>
</dbReference>
<evidence type="ECO:0000259" key="6">
    <source>
        <dbReference type="Pfam" id="PF13360"/>
    </source>
</evidence>
<gene>
    <name evidence="7" type="ORF">FAZ69_07880</name>
</gene>
<accession>A0A4V5PKK4</accession>
<reference evidence="7 8" key="1">
    <citation type="submission" date="2019-04" db="EMBL/GenBank/DDBJ databases">
        <title>Trinickia sp. 7GSK02, isolated from subtropical forest soil.</title>
        <authorList>
            <person name="Gao Z.-H."/>
            <person name="Qiu L.-H."/>
        </authorList>
    </citation>
    <scope>NUCLEOTIDE SEQUENCE [LARGE SCALE GENOMIC DNA]</scope>
    <source>
        <strain evidence="7 8">7GSK02</strain>
    </source>
</reference>
<evidence type="ECO:0000313" key="8">
    <source>
        <dbReference type="Proteomes" id="UP000305539"/>
    </source>
</evidence>
<dbReference type="PANTHER" id="PTHR32303">
    <property type="entry name" value="QUINOPROTEIN ALCOHOL DEHYDROGENASE (CYTOCHROME C)"/>
    <property type="match status" value="1"/>
</dbReference>
<dbReference type="AlphaFoldDB" id="A0A4V5PKK4"/>
<dbReference type="EMBL" id="SWJE01000004">
    <property type="protein sequence ID" value="TKC90070.1"/>
    <property type="molecule type" value="Genomic_DNA"/>
</dbReference>
<dbReference type="GO" id="GO:0016491">
    <property type="term" value="F:oxidoreductase activity"/>
    <property type="evidence" value="ECO:0007669"/>
    <property type="project" value="UniProtKB-KW"/>
</dbReference>
<dbReference type="OrthoDB" id="282145at2"/>
<evidence type="ECO:0000256" key="5">
    <source>
        <dbReference type="SAM" id="Phobius"/>
    </source>
</evidence>
<feature type="region of interest" description="Disordered" evidence="4">
    <location>
        <begin position="43"/>
        <end position="66"/>
    </location>
</feature>
<evidence type="ECO:0000313" key="7">
    <source>
        <dbReference type="EMBL" id="TKC90070.1"/>
    </source>
</evidence>
<dbReference type="InterPro" id="IPR018391">
    <property type="entry name" value="PQQ_b-propeller_rpt"/>
</dbReference>
<feature type="transmembrane region" description="Helical" evidence="5">
    <location>
        <begin position="16"/>
        <end position="36"/>
    </location>
</feature>
<comment type="cofactor">
    <cofactor evidence="1">
        <name>pyrroloquinoline quinone</name>
        <dbReference type="ChEBI" id="CHEBI:58442"/>
    </cofactor>
</comment>
<dbReference type="SUPFAM" id="SSF50998">
    <property type="entry name" value="Quinoprotein alcohol dehydrogenase-like"/>
    <property type="match status" value="1"/>
</dbReference>
<comment type="caution">
    <text evidence="7">The sequence shown here is derived from an EMBL/GenBank/DDBJ whole genome shotgun (WGS) entry which is preliminary data.</text>
</comment>
<organism evidence="7 8">
    <name type="scientific">Trinickia terrae</name>
    <dbReference type="NCBI Taxonomy" id="2571161"/>
    <lineage>
        <taxon>Bacteria</taxon>
        <taxon>Pseudomonadati</taxon>
        <taxon>Pseudomonadota</taxon>
        <taxon>Betaproteobacteria</taxon>
        <taxon>Burkholderiales</taxon>
        <taxon>Burkholderiaceae</taxon>
        <taxon>Trinickia</taxon>
    </lineage>
</organism>
<dbReference type="Pfam" id="PF13360">
    <property type="entry name" value="PQQ_2"/>
    <property type="match status" value="2"/>
</dbReference>
<keyword evidence="5" id="KW-0812">Transmembrane</keyword>
<dbReference type="Gene3D" id="2.140.10.10">
    <property type="entry name" value="Quinoprotein alcohol dehydrogenase-like superfamily"/>
    <property type="match status" value="1"/>
</dbReference>
<keyword evidence="8" id="KW-1185">Reference proteome</keyword>
<evidence type="ECO:0000256" key="4">
    <source>
        <dbReference type="SAM" id="MobiDB-lite"/>
    </source>
</evidence>
<comment type="similarity">
    <text evidence="2">Belongs to the bacterial PQQ dehydrogenase family.</text>
</comment>
<evidence type="ECO:0000256" key="1">
    <source>
        <dbReference type="ARBA" id="ARBA00001931"/>
    </source>
</evidence>
<feature type="domain" description="Pyrrolo-quinoline quinone repeat" evidence="6">
    <location>
        <begin position="81"/>
        <end position="317"/>
    </location>
</feature>
<dbReference type="InterPro" id="IPR011047">
    <property type="entry name" value="Quinoprotein_ADH-like_sf"/>
</dbReference>
<dbReference type="Proteomes" id="UP000305539">
    <property type="component" value="Unassembled WGS sequence"/>
</dbReference>
<feature type="domain" description="Pyrrolo-quinoline quinone repeat" evidence="6">
    <location>
        <begin position="381"/>
        <end position="514"/>
    </location>
</feature>
<sequence length="539" mass="55271">MDSSSTGRRDIGWPSILGKIVVVVGLALGSVASAWAQSAQPSPSSAAGQWAMGGQNLHNTRSQDRQTKLGIHNASRLKLKWSRAVHGDVSATPAVVDGAVYIPDWGGYLTKLDASTGKLIWEHRIDSFAGEPQGAVSRTSPAVVDGVVYIGDQNGGHLLALNAHTGNLIWRSNAINPATLAIITQSPVVYKGVVYVGASSSEEAVAGNPNYACCTFQGSFSAVDAKTGQIKWTTPMIPNNGGAPGGYSGAAVWSSTPAIDEATNTVFITTGNNYTVPASVRACEAAGGSAATCLSPDDHVDSVVALDMATGRIKWSTGVQGYDSWTFACMANASPSTNCPPPPGEDFDIGSGPNLIKVNNPDGTKRLLVGAGQKSGIYWLLDRQTGAIVSSTTIGPGSDLGGILWGTAADGTRIYVASSDGSKVAYTVNGATVTTGSFAAIDPATGKILWQLADPSGSATDYGAVSVSNGVVFAGSMSGHMYALNGATGAVLWDYVGQGSSNAGPAIDSNGTVYWGNGYSRSGLGTQSFTFYAFSVDGT</sequence>
<evidence type="ECO:0000256" key="2">
    <source>
        <dbReference type="ARBA" id="ARBA00008156"/>
    </source>
</evidence>
<protein>
    <recommendedName>
        <fullName evidence="6">Pyrrolo-quinoline quinone repeat domain-containing protein</fullName>
    </recommendedName>
</protein>
<keyword evidence="5" id="KW-0472">Membrane</keyword>
<keyword evidence="3" id="KW-0560">Oxidoreductase</keyword>
<dbReference type="PANTHER" id="PTHR32303:SF10">
    <property type="entry name" value="OUTER MEMBRANE PROTEIN ASSEMBLY FACTOR BAMB"/>
    <property type="match status" value="1"/>
</dbReference>
<proteinExistence type="inferred from homology"/>
<evidence type="ECO:0000256" key="3">
    <source>
        <dbReference type="ARBA" id="ARBA00023002"/>
    </source>
</evidence>
<dbReference type="SMART" id="SM00564">
    <property type="entry name" value="PQQ"/>
    <property type="match status" value="6"/>
</dbReference>
<name>A0A4V5PKK4_9BURK</name>
<dbReference type="RefSeq" id="WP_136893400.1">
    <property type="nucleotide sequence ID" value="NZ_SWJE01000004.1"/>
</dbReference>
<keyword evidence="5" id="KW-1133">Transmembrane helix</keyword>